<dbReference type="InterPro" id="IPR001789">
    <property type="entry name" value="Sig_transdc_resp-reg_receiver"/>
</dbReference>
<keyword evidence="1" id="KW-0238">DNA-binding</keyword>
<dbReference type="PANTHER" id="PTHR43214">
    <property type="entry name" value="TWO-COMPONENT RESPONSE REGULATOR"/>
    <property type="match status" value="1"/>
</dbReference>
<dbReference type="EMBL" id="JAGSNF010000001">
    <property type="protein sequence ID" value="MBR7741783.1"/>
    <property type="molecule type" value="Genomic_DNA"/>
</dbReference>
<dbReference type="GO" id="GO:0000160">
    <property type="term" value="P:phosphorelay signal transduction system"/>
    <property type="evidence" value="ECO:0007669"/>
    <property type="project" value="InterPro"/>
</dbReference>
<dbReference type="InterPro" id="IPR000792">
    <property type="entry name" value="Tscrpt_reg_LuxR_C"/>
</dbReference>
<sequence length="219" mass="24353">MAQDRRPVRVALVNDYEIVVQGLARMFEPFRDRVHLVELDSRMPVERSVDVLLYDTFAQDQADRAAIPDLLARGGAEKVVLYSWNTQDDLARTALERGASGYLSKGMSAADLVDALERVHAGERVVDRTATDDDDTGDWPGRDHGLSAREAEVLALITQGLRNDDIAARTYLSINSVKSYIRSAYRKIGVDRRPQAVLWGVRHGFEPDVARHPGPDADA</sequence>
<dbReference type="PANTHER" id="PTHR43214:SF38">
    <property type="entry name" value="NITRATE_NITRITE RESPONSE REGULATOR PROTEIN NARL"/>
    <property type="match status" value="1"/>
</dbReference>
<keyword evidence="6" id="KW-1185">Reference proteome</keyword>
<gene>
    <name evidence="5" type="ORF">KC207_00545</name>
</gene>
<dbReference type="PROSITE" id="PS50043">
    <property type="entry name" value="HTH_LUXR_2"/>
    <property type="match status" value="1"/>
</dbReference>
<dbReference type="PROSITE" id="PS50110">
    <property type="entry name" value="RESPONSE_REGULATORY"/>
    <property type="match status" value="1"/>
</dbReference>
<dbReference type="InterPro" id="IPR039420">
    <property type="entry name" value="WalR-like"/>
</dbReference>
<name>A0A941D613_9MICO</name>
<dbReference type="PROSITE" id="PS00622">
    <property type="entry name" value="HTH_LUXR_1"/>
    <property type="match status" value="1"/>
</dbReference>
<dbReference type="InterPro" id="IPR011006">
    <property type="entry name" value="CheY-like_superfamily"/>
</dbReference>
<evidence type="ECO:0000259" key="3">
    <source>
        <dbReference type="PROSITE" id="PS50043"/>
    </source>
</evidence>
<dbReference type="SUPFAM" id="SSF46894">
    <property type="entry name" value="C-terminal effector domain of the bipartite response regulators"/>
    <property type="match status" value="1"/>
</dbReference>
<reference evidence="5" key="1">
    <citation type="submission" date="2021-04" db="EMBL/GenBank/DDBJ databases">
        <title>Phycicoccus avicenniae sp. nov., a novel endophytic actinomycetes isolated from branch of Avicennia mariana.</title>
        <authorList>
            <person name="Tuo L."/>
        </authorList>
    </citation>
    <scope>NUCLEOTIDE SEQUENCE</scope>
    <source>
        <strain evidence="5">BSK3Z-2</strain>
    </source>
</reference>
<comment type="caution">
    <text evidence="5">The sequence shown here is derived from an EMBL/GenBank/DDBJ whole genome shotgun (WGS) entry which is preliminary data.</text>
</comment>
<accession>A0A941D613</accession>
<dbReference type="RefSeq" id="WP_211600950.1">
    <property type="nucleotide sequence ID" value="NZ_JAGSNF010000001.1"/>
</dbReference>
<dbReference type="GO" id="GO:0006355">
    <property type="term" value="P:regulation of DNA-templated transcription"/>
    <property type="evidence" value="ECO:0007669"/>
    <property type="project" value="InterPro"/>
</dbReference>
<protein>
    <submittedName>
        <fullName evidence="5">Response regulator transcription factor</fullName>
    </submittedName>
</protein>
<dbReference type="SMART" id="SM00421">
    <property type="entry name" value="HTH_LUXR"/>
    <property type="match status" value="1"/>
</dbReference>
<dbReference type="PRINTS" id="PR00038">
    <property type="entry name" value="HTHLUXR"/>
</dbReference>
<feature type="modified residue" description="4-aspartylphosphate" evidence="2">
    <location>
        <position position="55"/>
    </location>
</feature>
<evidence type="ECO:0000256" key="2">
    <source>
        <dbReference type="PROSITE-ProRule" id="PRU00169"/>
    </source>
</evidence>
<evidence type="ECO:0000313" key="5">
    <source>
        <dbReference type="EMBL" id="MBR7741783.1"/>
    </source>
</evidence>
<dbReference type="AlphaFoldDB" id="A0A941D613"/>
<dbReference type="Proteomes" id="UP000677016">
    <property type="component" value="Unassembled WGS sequence"/>
</dbReference>
<dbReference type="Pfam" id="PF00196">
    <property type="entry name" value="GerE"/>
    <property type="match status" value="1"/>
</dbReference>
<dbReference type="GO" id="GO:0003677">
    <property type="term" value="F:DNA binding"/>
    <property type="evidence" value="ECO:0007669"/>
    <property type="project" value="UniProtKB-KW"/>
</dbReference>
<evidence type="ECO:0000313" key="6">
    <source>
        <dbReference type="Proteomes" id="UP000677016"/>
    </source>
</evidence>
<evidence type="ECO:0000259" key="4">
    <source>
        <dbReference type="PROSITE" id="PS50110"/>
    </source>
</evidence>
<dbReference type="SUPFAM" id="SSF52172">
    <property type="entry name" value="CheY-like"/>
    <property type="match status" value="1"/>
</dbReference>
<dbReference type="InterPro" id="IPR016032">
    <property type="entry name" value="Sig_transdc_resp-reg_C-effctor"/>
</dbReference>
<keyword evidence="2" id="KW-0597">Phosphoprotein</keyword>
<evidence type="ECO:0000256" key="1">
    <source>
        <dbReference type="ARBA" id="ARBA00023125"/>
    </source>
</evidence>
<feature type="domain" description="HTH luxR-type" evidence="3">
    <location>
        <begin position="139"/>
        <end position="204"/>
    </location>
</feature>
<dbReference type="Gene3D" id="3.40.50.2300">
    <property type="match status" value="1"/>
</dbReference>
<organism evidence="5 6">
    <name type="scientific">Phycicoccus avicenniae</name>
    <dbReference type="NCBI Taxonomy" id="2828860"/>
    <lineage>
        <taxon>Bacteria</taxon>
        <taxon>Bacillati</taxon>
        <taxon>Actinomycetota</taxon>
        <taxon>Actinomycetes</taxon>
        <taxon>Micrococcales</taxon>
        <taxon>Intrasporangiaceae</taxon>
        <taxon>Phycicoccus</taxon>
    </lineage>
</organism>
<feature type="domain" description="Response regulatory" evidence="4">
    <location>
        <begin position="9"/>
        <end position="120"/>
    </location>
</feature>
<dbReference type="CDD" id="cd06170">
    <property type="entry name" value="LuxR_C_like"/>
    <property type="match status" value="1"/>
</dbReference>
<proteinExistence type="predicted"/>